<evidence type="ECO:0000313" key="7">
    <source>
        <dbReference type="EMBL" id="SHE72622.1"/>
    </source>
</evidence>
<keyword evidence="2 6" id="KW-0812">Transmembrane</keyword>
<evidence type="ECO:0000256" key="5">
    <source>
        <dbReference type="SAM" id="MobiDB-lite"/>
    </source>
</evidence>
<dbReference type="PANTHER" id="PTHR30168">
    <property type="entry name" value="PUTATIVE MEMBRANE PROTEIN YPFJ"/>
    <property type="match status" value="1"/>
</dbReference>
<evidence type="ECO:0000256" key="2">
    <source>
        <dbReference type="ARBA" id="ARBA00022692"/>
    </source>
</evidence>
<dbReference type="InterPro" id="IPR007343">
    <property type="entry name" value="Uncharacterised_pept_Zn_put"/>
</dbReference>
<gene>
    <name evidence="7" type="ORF">SAMN05444273_102386</name>
</gene>
<accession>A0A1M4VV24</accession>
<evidence type="ECO:0008006" key="9">
    <source>
        <dbReference type="Google" id="ProtNLM"/>
    </source>
</evidence>
<dbReference type="EMBL" id="FQUV01000002">
    <property type="protein sequence ID" value="SHE72622.1"/>
    <property type="molecule type" value="Genomic_DNA"/>
</dbReference>
<dbReference type="RefSeq" id="WP_073141280.1">
    <property type="nucleotide sequence ID" value="NZ_FQUV01000002.1"/>
</dbReference>
<keyword evidence="4 6" id="KW-0472">Membrane</keyword>
<dbReference type="Proteomes" id="UP000184144">
    <property type="component" value="Unassembled WGS sequence"/>
</dbReference>
<reference evidence="8" key="1">
    <citation type="submission" date="2016-11" db="EMBL/GenBank/DDBJ databases">
        <authorList>
            <person name="Varghese N."/>
            <person name="Submissions S."/>
        </authorList>
    </citation>
    <scope>NUCLEOTIDE SEQUENCE [LARGE SCALE GENOMIC DNA]</scope>
    <source>
        <strain evidence="8">DSM 100566</strain>
    </source>
</reference>
<evidence type="ECO:0000313" key="8">
    <source>
        <dbReference type="Proteomes" id="UP000184144"/>
    </source>
</evidence>
<comment type="subcellular location">
    <subcellularLocation>
        <location evidence="1">Membrane</location>
        <topology evidence="1">Single-pass membrane protein</topology>
    </subcellularLocation>
</comment>
<evidence type="ECO:0000256" key="4">
    <source>
        <dbReference type="ARBA" id="ARBA00023136"/>
    </source>
</evidence>
<feature type="transmembrane region" description="Helical" evidence="6">
    <location>
        <begin position="27"/>
        <end position="46"/>
    </location>
</feature>
<name>A0A1M4VV24_9RHOB</name>
<keyword evidence="8" id="KW-1185">Reference proteome</keyword>
<feature type="region of interest" description="Disordered" evidence="5">
    <location>
        <begin position="1"/>
        <end position="24"/>
    </location>
</feature>
<organism evidence="7 8">
    <name type="scientific">Litoreibacter ascidiaceicola</name>
    <dbReference type="NCBI Taxonomy" id="1486859"/>
    <lineage>
        <taxon>Bacteria</taxon>
        <taxon>Pseudomonadati</taxon>
        <taxon>Pseudomonadota</taxon>
        <taxon>Alphaproteobacteria</taxon>
        <taxon>Rhodobacterales</taxon>
        <taxon>Roseobacteraceae</taxon>
        <taxon>Litoreibacter</taxon>
    </lineage>
</organism>
<evidence type="ECO:0000256" key="3">
    <source>
        <dbReference type="ARBA" id="ARBA00022989"/>
    </source>
</evidence>
<dbReference type="STRING" id="1486859.SAMN05444273_102386"/>
<evidence type="ECO:0000256" key="1">
    <source>
        <dbReference type="ARBA" id="ARBA00004167"/>
    </source>
</evidence>
<dbReference type="Pfam" id="PF04228">
    <property type="entry name" value="Zn_peptidase"/>
    <property type="match status" value="1"/>
</dbReference>
<dbReference type="GO" id="GO:0016020">
    <property type="term" value="C:membrane"/>
    <property type="evidence" value="ECO:0007669"/>
    <property type="project" value="UniProtKB-SubCell"/>
</dbReference>
<feature type="region of interest" description="Disordered" evidence="5">
    <location>
        <begin position="237"/>
        <end position="261"/>
    </location>
</feature>
<proteinExistence type="predicted"/>
<sequence length="286" mass="30822">MRWKGRRTSRNIEDRRMQSGMGRGGKAGGIGGVGIIAVLVIGYFLGVDVTPLLQSSGGGQVASQGGEITEADKQAGEFVSVVLGDTEEVWAEIFNEQVGRPYKPATLVLFKGGTQSPCGGASGASGPFYCPADKKAYLDTEFFTTLSRRMGASGDFAAAYVVAHEIAHHVQNELGILGQANKIRQQVSQAESNAISVRIELQADCLSGVWARYAQARFNSLEKGDLKEAINAAKQIGDDTLQRNAGRRPNPHSFTHGTSEQRQRWFATGYEKATVQSCDTFSTDRL</sequence>
<dbReference type="OrthoDB" id="9774900at2"/>
<dbReference type="AlphaFoldDB" id="A0A1M4VV24"/>
<protein>
    <recommendedName>
        <fullName evidence="9">Neutral zinc metallopeptidase</fullName>
    </recommendedName>
</protein>
<evidence type="ECO:0000256" key="6">
    <source>
        <dbReference type="SAM" id="Phobius"/>
    </source>
</evidence>
<dbReference type="PANTHER" id="PTHR30168:SF0">
    <property type="entry name" value="INNER MEMBRANE PROTEIN"/>
    <property type="match status" value="1"/>
</dbReference>
<keyword evidence="3 6" id="KW-1133">Transmembrane helix</keyword>